<dbReference type="SMART" id="SM00382">
    <property type="entry name" value="AAA"/>
    <property type="match status" value="1"/>
</dbReference>
<dbReference type="HOGENOM" id="CLU_051820_1_0_4"/>
<dbReference type="InterPro" id="IPR050764">
    <property type="entry name" value="CbbQ/NirQ/NorQ/GpvN"/>
</dbReference>
<dbReference type="Pfam" id="PF07728">
    <property type="entry name" value="AAA_5"/>
    <property type="match status" value="1"/>
</dbReference>
<dbReference type="GO" id="GO:0016887">
    <property type="term" value="F:ATP hydrolysis activity"/>
    <property type="evidence" value="ECO:0007669"/>
    <property type="project" value="InterPro"/>
</dbReference>
<dbReference type="AlphaFoldDB" id="F6G1Q2"/>
<dbReference type="RefSeq" id="WP_014617099.1">
    <property type="nucleotide sequence ID" value="NC_017574.1"/>
</dbReference>
<dbReference type="InterPro" id="IPR027417">
    <property type="entry name" value="P-loop_NTPase"/>
</dbReference>
<dbReference type="KEGG" id="rsn:RSPO_c01886"/>
<dbReference type="Proteomes" id="UP000007953">
    <property type="component" value="Chromosome"/>
</dbReference>
<dbReference type="eggNOG" id="COG0714">
    <property type="taxonomic scope" value="Bacteria"/>
</dbReference>
<sequence>MPVDSIDDCIARLQAQGYFASRELATALFLALRMQRPLFLEGEPGVGKTELAKAAAGLLGTSLLRLQCYEGLDTASALYEWDYPRQIMALRLAEAAGERPRADTLYRDEFLLKRPLLQALLPDPANLAAHPTDTTDTDRPRVLLIDEIDRADEPFEAFLLELLSDFQVSIPEFGTVRARVIPLVVMTSNRTREVHDALKRRCLYQWIGYPDKARELQIVAQRAPEAAARLQQRAVAFVHRLRGIDLFKAPGIAETIDWCRALAALNVTELDPQSVQDTLGVLLKYQDDLARVDAPVIEQLLAAPALPE</sequence>
<dbReference type="Gene3D" id="3.40.50.300">
    <property type="entry name" value="P-loop containing nucleotide triphosphate hydrolases"/>
    <property type="match status" value="1"/>
</dbReference>
<dbReference type="CDD" id="cd00009">
    <property type="entry name" value="AAA"/>
    <property type="match status" value="1"/>
</dbReference>
<dbReference type="EMBL" id="CP002819">
    <property type="protein sequence ID" value="AEG69185.1"/>
    <property type="molecule type" value="Genomic_DNA"/>
</dbReference>
<dbReference type="InterPro" id="IPR011704">
    <property type="entry name" value="ATPase_dyneun-rel_AAA"/>
</dbReference>
<feature type="domain" description="AAA+ ATPase" evidence="1">
    <location>
        <begin position="34"/>
        <end position="211"/>
    </location>
</feature>
<name>F6G1Q2_RALS8</name>
<dbReference type="SUPFAM" id="SSF52540">
    <property type="entry name" value="P-loop containing nucleoside triphosphate hydrolases"/>
    <property type="match status" value="1"/>
</dbReference>
<organism evidence="2 3">
    <name type="scientific">Ralstonia solanacearum (strain Po82)</name>
    <dbReference type="NCBI Taxonomy" id="1031711"/>
    <lineage>
        <taxon>Bacteria</taxon>
        <taxon>Pseudomonadati</taxon>
        <taxon>Pseudomonadota</taxon>
        <taxon>Betaproteobacteria</taxon>
        <taxon>Burkholderiales</taxon>
        <taxon>Burkholderiaceae</taxon>
        <taxon>Ralstonia</taxon>
        <taxon>Ralstonia solanacearum species complex</taxon>
    </lineage>
</organism>
<evidence type="ECO:0000259" key="1">
    <source>
        <dbReference type="SMART" id="SM00382"/>
    </source>
</evidence>
<dbReference type="InterPro" id="IPR003593">
    <property type="entry name" value="AAA+_ATPase"/>
</dbReference>
<dbReference type="PATRIC" id="fig|1031711.3.peg.1832"/>
<evidence type="ECO:0000313" key="3">
    <source>
        <dbReference type="Proteomes" id="UP000007953"/>
    </source>
</evidence>
<dbReference type="GeneID" id="61361067"/>
<gene>
    <name evidence="2" type="ordered locus">RSPO_c01886</name>
</gene>
<reference evidence="2 3" key="1">
    <citation type="journal article" date="2011" name="J. Bacteriol.">
        <title>Complete genome sequence of the plant pathogen Ralstonia solanacearum strain Po82.</title>
        <authorList>
            <person name="Xu J."/>
            <person name="Zheng H.J."/>
            <person name="Liu L."/>
            <person name="Pan Z.C."/>
            <person name="Prior P."/>
            <person name="Tang B."/>
            <person name="Xu J.S."/>
            <person name="Zhang H."/>
            <person name="Tian Q."/>
            <person name="Zhang L.Q."/>
            <person name="Feng J."/>
        </authorList>
    </citation>
    <scope>NUCLEOTIDE SEQUENCE [LARGE SCALE GENOMIC DNA]</scope>
    <source>
        <strain evidence="2 3">Po82</strain>
    </source>
</reference>
<proteinExistence type="predicted"/>
<protein>
    <submittedName>
        <fullName evidence="2">Atpase protein</fullName>
    </submittedName>
</protein>
<dbReference type="PANTHER" id="PTHR42759">
    <property type="entry name" value="MOXR FAMILY PROTEIN"/>
    <property type="match status" value="1"/>
</dbReference>
<dbReference type="GO" id="GO:0005524">
    <property type="term" value="F:ATP binding"/>
    <property type="evidence" value="ECO:0007669"/>
    <property type="project" value="InterPro"/>
</dbReference>
<dbReference type="PANTHER" id="PTHR42759:SF1">
    <property type="entry name" value="MAGNESIUM-CHELATASE SUBUNIT CHLD"/>
    <property type="match status" value="1"/>
</dbReference>
<evidence type="ECO:0000313" key="2">
    <source>
        <dbReference type="EMBL" id="AEG69185.1"/>
    </source>
</evidence>
<accession>F6G1Q2</accession>